<keyword evidence="3" id="KW-0645">Protease</keyword>
<dbReference type="AlphaFoldDB" id="A0A4V1BDW2"/>
<evidence type="ECO:0000256" key="1">
    <source>
        <dbReference type="SAM" id="Phobius"/>
    </source>
</evidence>
<feature type="transmembrane region" description="Helical" evidence="1">
    <location>
        <begin position="138"/>
        <end position="156"/>
    </location>
</feature>
<keyword evidence="4" id="KW-1185">Reference proteome</keyword>
<accession>A0A4V1BDW2</accession>
<keyword evidence="3" id="KW-0378">Hydrolase</keyword>
<keyword evidence="1" id="KW-1133">Transmembrane helix</keyword>
<dbReference type="KEGG" id="noy:EXE57_09640"/>
<dbReference type="GO" id="GO:0004175">
    <property type="term" value="F:endopeptidase activity"/>
    <property type="evidence" value="ECO:0007669"/>
    <property type="project" value="UniProtKB-ARBA"/>
</dbReference>
<dbReference type="Proteomes" id="UP000294894">
    <property type="component" value="Chromosome"/>
</dbReference>
<feature type="transmembrane region" description="Helical" evidence="1">
    <location>
        <begin position="12"/>
        <end position="30"/>
    </location>
</feature>
<feature type="transmembrane region" description="Helical" evidence="1">
    <location>
        <begin position="193"/>
        <end position="210"/>
    </location>
</feature>
<feature type="transmembrane region" description="Helical" evidence="1">
    <location>
        <begin position="68"/>
        <end position="89"/>
    </location>
</feature>
<sequence>MIVMLTSRWSERTARTVLWSSWIVAALLMLDVAPGAWYVLVVAVSALLLCLVPHALPEVSRTGSRADLLAIAIMYVGVVGLMRLAFVGFTTDHVAGLFLSFAAALLLGVVGPIYFTVWRRRADLSDLGLRLGDWRTTGLLALVFAGVQFALTLWGYDLPAPVDWVPLLVMALVVGVFETIFFRGFIQNRLEAAYGPVGGIGVASVLYGLYHVGYGMGGSELLFLTGLGIVYAVAFAQTRSALVLWPLLTPLGSFFNAVDSGDIDLPWASIAGFVDVLAVMVLTGWLARRHVRKTHATEVPVQQALSHP</sequence>
<name>A0A4V1BDW2_9ACTN</name>
<dbReference type="OrthoDB" id="4933643at2"/>
<dbReference type="GO" id="GO:0080120">
    <property type="term" value="P:CAAX-box protein maturation"/>
    <property type="evidence" value="ECO:0007669"/>
    <property type="project" value="UniProtKB-ARBA"/>
</dbReference>
<dbReference type="InterPro" id="IPR003675">
    <property type="entry name" value="Rce1/LyrA-like_dom"/>
</dbReference>
<feature type="transmembrane region" description="Helical" evidence="1">
    <location>
        <begin position="168"/>
        <end position="186"/>
    </location>
</feature>
<gene>
    <name evidence="3" type="ORF">EXE57_09640</name>
</gene>
<keyword evidence="3" id="KW-0482">Metalloprotease</keyword>
<dbReference type="EMBL" id="CP038267">
    <property type="protein sequence ID" value="QBR92512.1"/>
    <property type="molecule type" value="Genomic_DNA"/>
</dbReference>
<evidence type="ECO:0000259" key="2">
    <source>
        <dbReference type="Pfam" id="PF02517"/>
    </source>
</evidence>
<feature type="transmembrane region" description="Helical" evidence="1">
    <location>
        <begin position="95"/>
        <end position="117"/>
    </location>
</feature>
<protein>
    <submittedName>
        <fullName evidence="3">CPBP family intramembrane metalloprotease</fullName>
    </submittedName>
</protein>
<feature type="domain" description="CAAX prenyl protease 2/Lysostaphin resistance protein A-like" evidence="2">
    <location>
        <begin position="164"/>
        <end position="244"/>
    </location>
</feature>
<dbReference type="Pfam" id="PF02517">
    <property type="entry name" value="Rce1-like"/>
    <property type="match status" value="1"/>
</dbReference>
<proteinExistence type="predicted"/>
<feature type="transmembrane region" description="Helical" evidence="1">
    <location>
        <begin position="36"/>
        <end position="56"/>
    </location>
</feature>
<reference evidence="3 4" key="1">
    <citation type="submission" date="2019-03" db="EMBL/GenBank/DDBJ databases">
        <title>Three New Species of Nocardioides, Nocardioides euryhalodurans sp. nov., Nocardioides seonyuensis sp. nov. and Nocardioides eburneoflavus sp. nov., Iolated from Soil.</title>
        <authorList>
            <person name="Roh S.G."/>
            <person name="Lee C."/>
            <person name="Kim M.-K."/>
            <person name="Kim S.B."/>
        </authorList>
    </citation>
    <scope>NUCLEOTIDE SEQUENCE [LARGE SCALE GENOMIC DNA]</scope>
    <source>
        <strain evidence="3 4">MMS17-SY117</strain>
    </source>
</reference>
<feature type="transmembrane region" description="Helical" evidence="1">
    <location>
        <begin position="216"/>
        <end position="235"/>
    </location>
</feature>
<evidence type="ECO:0000313" key="4">
    <source>
        <dbReference type="Proteomes" id="UP000294894"/>
    </source>
</evidence>
<evidence type="ECO:0000313" key="3">
    <source>
        <dbReference type="EMBL" id="QBR92512.1"/>
    </source>
</evidence>
<keyword evidence="1" id="KW-0472">Membrane</keyword>
<organism evidence="3 4">
    <name type="scientific">Nocardioides euryhalodurans</name>
    <dbReference type="NCBI Taxonomy" id="2518370"/>
    <lineage>
        <taxon>Bacteria</taxon>
        <taxon>Bacillati</taxon>
        <taxon>Actinomycetota</taxon>
        <taxon>Actinomycetes</taxon>
        <taxon>Propionibacteriales</taxon>
        <taxon>Nocardioidaceae</taxon>
        <taxon>Nocardioides</taxon>
    </lineage>
</organism>
<dbReference type="GO" id="GO:0008237">
    <property type="term" value="F:metallopeptidase activity"/>
    <property type="evidence" value="ECO:0007669"/>
    <property type="project" value="UniProtKB-KW"/>
</dbReference>
<feature type="transmembrane region" description="Helical" evidence="1">
    <location>
        <begin position="242"/>
        <end position="259"/>
    </location>
</feature>
<dbReference type="GO" id="GO:0006508">
    <property type="term" value="P:proteolysis"/>
    <property type="evidence" value="ECO:0007669"/>
    <property type="project" value="UniProtKB-KW"/>
</dbReference>
<feature type="transmembrane region" description="Helical" evidence="1">
    <location>
        <begin position="265"/>
        <end position="287"/>
    </location>
</feature>
<keyword evidence="1" id="KW-0812">Transmembrane</keyword>